<evidence type="ECO:0000313" key="5">
    <source>
        <dbReference type="EMBL" id="MBC5764559.1"/>
    </source>
</evidence>
<comment type="similarity">
    <text evidence="1">Belongs to the HipA Ser/Thr kinase family.</text>
</comment>
<dbReference type="AlphaFoldDB" id="A0A923M865"/>
<dbReference type="GO" id="GO:0004674">
    <property type="term" value="F:protein serine/threonine kinase activity"/>
    <property type="evidence" value="ECO:0007669"/>
    <property type="project" value="TreeGrafter"/>
</dbReference>
<dbReference type="InterPro" id="IPR036388">
    <property type="entry name" value="WH-like_DNA-bd_sf"/>
</dbReference>
<reference evidence="5" key="1">
    <citation type="submission" date="2020-08" db="EMBL/GenBank/DDBJ databases">
        <title>Ramlibacter sp. GTP1 16S ribosomal RNA gene genome sequencing and assembly.</title>
        <authorList>
            <person name="Kang M."/>
        </authorList>
    </citation>
    <scope>NUCLEOTIDE SEQUENCE</scope>
    <source>
        <strain evidence="5">GTP1</strain>
    </source>
</reference>
<organism evidence="5 6">
    <name type="scientific">Ramlibacter albus</name>
    <dbReference type="NCBI Taxonomy" id="2079448"/>
    <lineage>
        <taxon>Bacteria</taxon>
        <taxon>Pseudomonadati</taxon>
        <taxon>Pseudomonadota</taxon>
        <taxon>Betaproteobacteria</taxon>
        <taxon>Burkholderiales</taxon>
        <taxon>Comamonadaceae</taxon>
        <taxon>Ramlibacter</taxon>
    </lineage>
</organism>
<dbReference type="Gene3D" id="1.10.10.10">
    <property type="entry name" value="Winged helix-like DNA-binding domain superfamily/Winged helix DNA-binding domain"/>
    <property type="match status" value="1"/>
</dbReference>
<name>A0A923M865_9BURK</name>
<keyword evidence="3" id="KW-0418">Kinase</keyword>
<sequence length="437" mass="46684">MRSRDLQEALGVSQPVVSRALAPLLRAGEVLKVGRGRNQAYVMPRGVAGLASALVPVMAVDRDGGVRNFGTLIPVTGGRFWMEEEGGPSQLHGGLPWFVADMRPQGFLGRSFAHAQAALGLAPNPAHWVDDDVLRALCHAGEDLPGNLLVGSASFERYMHATPAAPCAAESYAALAEAAMQGALPGSSAGGEQPKFCCVRPDGCAVIVKFSPSGSSPADLRWADLLACEHLALEALRAAGVPAAVSRLSRAGGRTFLEVERFDRTRQGRIGMVSLLSYDSEYIGMIDNWAAAAGRMQSRGLLDRTDAERLVFMEAFGQLIANTDRHYGNVSLLMAPDDQWRLAPAYDMLPMLYAPVNGEIVAREFDPAALAPSTDTLRAWAAARQAAQSFWQAVSAHEGISSAFREVAASHVLRLEETEGLPRPAAQEQGFQRAAPS</sequence>
<dbReference type="PANTHER" id="PTHR37419:SF8">
    <property type="entry name" value="TOXIN YJJJ"/>
    <property type="match status" value="1"/>
</dbReference>
<dbReference type="Proteomes" id="UP000596827">
    <property type="component" value="Unassembled WGS sequence"/>
</dbReference>
<feature type="domain" description="HipA-like C-terminal" evidence="4">
    <location>
        <begin position="187"/>
        <end position="385"/>
    </location>
</feature>
<accession>A0A923M865</accession>
<comment type="caution">
    <text evidence="5">The sequence shown here is derived from an EMBL/GenBank/DDBJ whole genome shotgun (WGS) entry which is preliminary data.</text>
</comment>
<dbReference type="NCBIfam" id="NF007297">
    <property type="entry name" value="PRK09775.1"/>
    <property type="match status" value="1"/>
</dbReference>
<gene>
    <name evidence="5" type="primary">yjjJ</name>
    <name evidence="5" type="ORF">H8R02_08870</name>
</gene>
<dbReference type="PANTHER" id="PTHR37419">
    <property type="entry name" value="SERINE/THREONINE-PROTEIN KINASE TOXIN HIPA"/>
    <property type="match status" value="1"/>
</dbReference>
<protein>
    <submittedName>
        <fullName evidence="5">Type II toxin-antitoxin system HipA family toxin YjjJ</fullName>
    </submittedName>
</protein>
<evidence type="ECO:0000256" key="3">
    <source>
        <dbReference type="ARBA" id="ARBA00022777"/>
    </source>
</evidence>
<dbReference type="GO" id="GO:0005829">
    <property type="term" value="C:cytosol"/>
    <property type="evidence" value="ECO:0007669"/>
    <property type="project" value="TreeGrafter"/>
</dbReference>
<dbReference type="EMBL" id="JACORU010000002">
    <property type="protein sequence ID" value="MBC5764559.1"/>
    <property type="molecule type" value="Genomic_DNA"/>
</dbReference>
<dbReference type="InterPro" id="IPR036390">
    <property type="entry name" value="WH_DNA-bd_sf"/>
</dbReference>
<evidence type="ECO:0000256" key="1">
    <source>
        <dbReference type="ARBA" id="ARBA00010164"/>
    </source>
</evidence>
<dbReference type="InterPro" id="IPR012893">
    <property type="entry name" value="HipA-like_C"/>
</dbReference>
<evidence type="ECO:0000256" key="2">
    <source>
        <dbReference type="ARBA" id="ARBA00022679"/>
    </source>
</evidence>
<evidence type="ECO:0000259" key="4">
    <source>
        <dbReference type="Pfam" id="PF07804"/>
    </source>
</evidence>
<dbReference type="Gene3D" id="1.10.1070.20">
    <property type="match status" value="1"/>
</dbReference>
<dbReference type="InterPro" id="IPR052028">
    <property type="entry name" value="HipA_Ser/Thr_kinase"/>
</dbReference>
<keyword evidence="2" id="KW-0808">Transferase</keyword>
<proteinExistence type="inferred from homology"/>
<keyword evidence="6" id="KW-1185">Reference proteome</keyword>
<dbReference type="Pfam" id="PF07804">
    <property type="entry name" value="HipA_C"/>
    <property type="match status" value="1"/>
</dbReference>
<evidence type="ECO:0000313" key="6">
    <source>
        <dbReference type="Proteomes" id="UP000596827"/>
    </source>
</evidence>
<dbReference type="SUPFAM" id="SSF46785">
    <property type="entry name" value="Winged helix' DNA-binding domain"/>
    <property type="match status" value="1"/>
</dbReference>